<dbReference type="GeneID" id="35593908"/>
<organism evidence="2 3">
    <name type="scientific">Salinigranum rubrum</name>
    <dbReference type="NCBI Taxonomy" id="755307"/>
    <lineage>
        <taxon>Archaea</taxon>
        <taxon>Methanobacteriati</taxon>
        <taxon>Methanobacteriota</taxon>
        <taxon>Stenosarchaea group</taxon>
        <taxon>Halobacteria</taxon>
        <taxon>Halobacteriales</taxon>
        <taxon>Haloferacaceae</taxon>
        <taxon>Salinigranum</taxon>
    </lineage>
</organism>
<dbReference type="RefSeq" id="WP_103426892.1">
    <property type="nucleotide sequence ID" value="NZ_CP026309.1"/>
</dbReference>
<feature type="transmembrane region" description="Helical" evidence="1">
    <location>
        <begin position="318"/>
        <end position="337"/>
    </location>
</feature>
<evidence type="ECO:0000313" key="2">
    <source>
        <dbReference type="EMBL" id="AUV83203.1"/>
    </source>
</evidence>
<dbReference type="Proteomes" id="UP000236584">
    <property type="component" value="Chromosome"/>
</dbReference>
<protein>
    <submittedName>
        <fullName evidence="2">TIGR00341 family protein</fullName>
    </submittedName>
</protein>
<dbReference type="KEGG" id="srub:C2R22_17410"/>
<keyword evidence="3" id="KW-1185">Reference proteome</keyword>
<reference evidence="2 3" key="1">
    <citation type="submission" date="2018-01" db="EMBL/GenBank/DDBJ databases">
        <title>Complete genome sequence of Salinigranum rubrum GX10T, an extremely halophilic archaeon isolated from a marine solar saltern.</title>
        <authorList>
            <person name="Han S."/>
        </authorList>
    </citation>
    <scope>NUCLEOTIDE SEQUENCE [LARGE SCALE GENOMIC DNA]</scope>
    <source>
        <strain evidence="2 3">GX10</strain>
    </source>
</reference>
<proteinExistence type="predicted"/>
<name>A0A2I8VMP9_9EURY</name>
<feature type="transmembrane region" description="Helical" evidence="1">
    <location>
        <begin position="244"/>
        <end position="266"/>
    </location>
</feature>
<dbReference type="PANTHER" id="PTHR20992">
    <property type="entry name" value="AT15442P-RELATED"/>
    <property type="match status" value="1"/>
</dbReference>
<sequence>MRLIQIHVPNDDLPAVRGALSEGDVDHVLVDEAGPDEGVLAQIPVPSGAVDAVLETLYDAGLDESTYTVVTDADRTTVSNVDELTERYVEGPRGSAAISHPEIRERASDLKPETATYIAFAALSAIVAVGGLLLNSAIVIVGAMVIAPFAGSTLSASVGAVISDREMVVDSFTSQAVGLVIALGGAVLMGVTLQRTGFVPASLVVSRIDQVAAFATPNLLTLIIAVAAGFAGALALATDLPVSIAGVAVAAAIVPAAATAGISIVWGQPLMLAGAVVLLLMNIVFINLAAYIGLVSLGYRSSILGSLRENVSVSARTGAYALILVVFLVLVVVTVAATSQHIAFERAVNEDVESVIGSDQYASLELISVETGYSDGNLFGRAESVTVTVSRSSSDAEYEALAERLRTRITEDTGRPVTVSVRFVDYQQSTPTTTAAQPELFTRLVQELRELRAALGRAFGSAAVCPSTGAC</sequence>
<keyword evidence="1" id="KW-0472">Membrane</keyword>
<gene>
    <name evidence="2" type="ORF">C2R22_17410</name>
</gene>
<dbReference type="EMBL" id="CP026309">
    <property type="protein sequence ID" value="AUV83203.1"/>
    <property type="molecule type" value="Genomic_DNA"/>
</dbReference>
<keyword evidence="1" id="KW-0812">Transmembrane</keyword>
<feature type="transmembrane region" description="Helical" evidence="1">
    <location>
        <begin position="114"/>
        <end position="134"/>
    </location>
</feature>
<feature type="transmembrane region" description="Helical" evidence="1">
    <location>
        <begin position="140"/>
        <end position="162"/>
    </location>
</feature>
<feature type="transmembrane region" description="Helical" evidence="1">
    <location>
        <begin position="272"/>
        <end position="297"/>
    </location>
</feature>
<dbReference type="OrthoDB" id="275581at2157"/>
<keyword evidence="1" id="KW-1133">Transmembrane helix</keyword>
<dbReference type="InterPro" id="IPR005240">
    <property type="entry name" value="DUF389"/>
</dbReference>
<dbReference type="PANTHER" id="PTHR20992:SF9">
    <property type="entry name" value="AT15442P-RELATED"/>
    <property type="match status" value="1"/>
</dbReference>
<dbReference type="AlphaFoldDB" id="A0A2I8VMP9"/>
<dbReference type="Pfam" id="PF04087">
    <property type="entry name" value="DUF389"/>
    <property type="match status" value="1"/>
</dbReference>
<evidence type="ECO:0000256" key="1">
    <source>
        <dbReference type="SAM" id="Phobius"/>
    </source>
</evidence>
<evidence type="ECO:0000313" key="3">
    <source>
        <dbReference type="Proteomes" id="UP000236584"/>
    </source>
</evidence>
<accession>A0A2I8VMP9</accession>
<feature type="transmembrane region" description="Helical" evidence="1">
    <location>
        <begin position="174"/>
        <end position="193"/>
    </location>
</feature>
<feature type="transmembrane region" description="Helical" evidence="1">
    <location>
        <begin position="213"/>
        <end position="237"/>
    </location>
</feature>